<dbReference type="Pfam" id="PF13527">
    <property type="entry name" value="Acetyltransf_9"/>
    <property type="match status" value="1"/>
</dbReference>
<dbReference type="InterPro" id="IPR016181">
    <property type="entry name" value="Acyl_CoA_acyltransferase"/>
</dbReference>
<dbReference type="Proteomes" id="UP000487268">
    <property type="component" value="Unassembled WGS sequence"/>
</dbReference>
<reference evidence="1 2" key="1">
    <citation type="submission" date="2019-10" db="EMBL/GenBank/DDBJ databases">
        <title>Actinomadura rubteroloni sp. nov. and Actinomadura macrotermitis sp. nov., isolated from the gut of fungus growing-termite Macrotermes natalensis.</title>
        <authorList>
            <person name="Benndorf R."/>
            <person name="Martin K."/>
            <person name="Kuefner M."/>
            <person name="De Beer W."/>
            <person name="Kaster A.-K."/>
            <person name="Vollmers J."/>
            <person name="Poulsen M."/>
            <person name="Beemelmanns C."/>
        </authorList>
    </citation>
    <scope>NUCLEOTIDE SEQUENCE [LARGE SCALE GENOMIC DNA]</scope>
    <source>
        <strain evidence="1 2">RB68</strain>
    </source>
</reference>
<sequence>MPGYTEVADQDVRSLRTRYCRLRTQDGEPVAELEAVSFRMRFGAVAVPVEGIGGVETEPRFRRQGHMSDLLRRALTGMAQRVDVAFVSDGIEGVYERFGFAGAVAEGGLTVPVRNVESVTGADLEGDVPAGTVADLPAMIRLYNTAHAQRPWTHERAPGWNRLVPQSTWKPGSRTLVLPTGGYAVLEGRAFGDPLGTVTVDEAVAEDAAAARHLLVALARLCWQRRLAEFTIREPADGLIGRVARRMGCTYRQSTPPSGGMMAAILNRAPLLDRLEPELRRRAGQSHDEAFAALRRGTLIPDDRTLIRLLLGHWSLKDAYDTSIPAPYQDICTAWFPGGGTPTLPAPYAHRLDRY</sequence>
<evidence type="ECO:0000313" key="1">
    <source>
        <dbReference type="EMBL" id="MQY07296.1"/>
    </source>
</evidence>
<proteinExistence type="predicted"/>
<evidence type="ECO:0000313" key="2">
    <source>
        <dbReference type="Proteomes" id="UP000487268"/>
    </source>
</evidence>
<dbReference type="RefSeq" id="WP_207709827.1">
    <property type="nucleotide sequence ID" value="NZ_WEGH01000003.1"/>
</dbReference>
<comment type="caution">
    <text evidence="1">The sequence shown here is derived from an EMBL/GenBank/DDBJ whole genome shotgun (WGS) entry which is preliminary data.</text>
</comment>
<accession>A0A7K0C1Q9</accession>
<dbReference type="InterPro" id="IPR051554">
    <property type="entry name" value="Acetyltransferase_Eis"/>
</dbReference>
<dbReference type="GO" id="GO:0030649">
    <property type="term" value="P:aminoglycoside antibiotic catabolic process"/>
    <property type="evidence" value="ECO:0007669"/>
    <property type="project" value="TreeGrafter"/>
</dbReference>
<organism evidence="1 2">
    <name type="scientific">Actinomadura macrotermitis</name>
    <dbReference type="NCBI Taxonomy" id="2585200"/>
    <lineage>
        <taxon>Bacteria</taxon>
        <taxon>Bacillati</taxon>
        <taxon>Actinomycetota</taxon>
        <taxon>Actinomycetes</taxon>
        <taxon>Streptosporangiales</taxon>
        <taxon>Thermomonosporaceae</taxon>
        <taxon>Actinomadura</taxon>
    </lineage>
</organism>
<name>A0A7K0C1Q9_9ACTN</name>
<dbReference type="GO" id="GO:0034069">
    <property type="term" value="F:aminoglycoside N-acetyltransferase activity"/>
    <property type="evidence" value="ECO:0007669"/>
    <property type="project" value="TreeGrafter"/>
</dbReference>
<dbReference type="PANTHER" id="PTHR37817">
    <property type="entry name" value="N-ACETYLTRANSFERASE EIS"/>
    <property type="match status" value="1"/>
</dbReference>
<evidence type="ECO:0008006" key="3">
    <source>
        <dbReference type="Google" id="ProtNLM"/>
    </source>
</evidence>
<dbReference type="SUPFAM" id="SSF55729">
    <property type="entry name" value="Acyl-CoA N-acyltransferases (Nat)"/>
    <property type="match status" value="1"/>
</dbReference>
<dbReference type="PANTHER" id="PTHR37817:SF1">
    <property type="entry name" value="N-ACETYLTRANSFERASE EIS"/>
    <property type="match status" value="1"/>
</dbReference>
<keyword evidence="2" id="KW-1185">Reference proteome</keyword>
<protein>
    <recommendedName>
        <fullName evidence="3">GNAT family N-acetyltransferase</fullName>
    </recommendedName>
</protein>
<gene>
    <name evidence="1" type="ORF">ACRB68_53960</name>
</gene>
<dbReference type="EMBL" id="WEGH01000003">
    <property type="protein sequence ID" value="MQY07296.1"/>
    <property type="molecule type" value="Genomic_DNA"/>
</dbReference>
<dbReference type="AlphaFoldDB" id="A0A7K0C1Q9"/>
<dbReference type="Gene3D" id="3.40.630.30">
    <property type="match status" value="2"/>
</dbReference>